<reference evidence="8" key="1">
    <citation type="submission" date="2022-12" db="EMBL/GenBank/DDBJ databases">
        <title>Paracoccus onchidii sp. nov., isolated from a marine invertebrate from the South China Sea.</title>
        <authorList>
            <person name="Xu S."/>
            <person name="Liu Z."/>
            <person name="Xu Y."/>
        </authorList>
    </citation>
    <scope>NUCLEOTIDE SEQUENCE</scope>
    <source>
        <strain evidence="8">Z330</strain>
    </source>
</reference>
<accession>A0ABT4ZFF1</accession>
<dbReference type="RefSeq" id="WP_271889175.1">
    <property type="nucleotide sequence ID" value="NZ_JAQBIE010000012.1"/>
</dbReference>
<dbReference type="PROSITE" id="PS50983">
    <property type="entry name" value="FE_B12_PBP"/>
    <property type="match status" value="1"/>
</dbReference>
<comment type="caution">
    <text evidence="8">The sequence shown here is derived from an EMBL/GenBank/DDBJ whole genome shotgun (WGS) entry which is preliminary data.</text>
</comment>
<dbReference type="SUPFAM" id="SSF53807">
    <property type="entry name" value="Helical backbone' metal receptor"/>
    <property type="match status" value="1"/>
</dbReference>
<keyword evidence="9" id="KW-1185">Reference proteome</keyword>
<evidence type="ECO:0000256" key="4">
    <source>
        <dbReference type="ARBA" id="ARBA00022496"/>
    </source>
</evidence>
<dbReference type="PANTHER" id="PTHR30532:SF28">
    <property type="entry name" value="PETROBACTIN-BINDING PROTEIN YCLQ"/>
    <property type="match status" value="1"/>
</dbReference>
<evidence type="ECO:0000256" key="1">
    <source>
        <dbReference type="ARBA" id="ARBA00004196"/>
    </source>
</evidence>
<evidence type="ECO:0000256" key="6">
    <source>
        <dbReference type="SAM" id="SignalP"/>
    </source>
</evidence>
<dbReference type="InterPro" id="IPR051313">
    <property type="entry name" value="Bact_iron-sidero_bind"/>
</dbReference>
<evidence type="ECO:0000313" key="8">
    <source>
        <dbReference type="EMBL" id="MDB6178055.1"/>
    </source>
</evidence>
<feature type="domain" description="Fe/B12 periplasmic-binding" evidence="7">
    <location>
        <begin position="39"/>
        <end position="298"/>
    </location>
</feature>
<keyword evidence="4" id="KW-0410">Iron transport</keyword>
<gene>
    <name evidence="8" type="ORF">PAF17_11130</name>
</gene>
<protein>
    <submittedName>
        <fullName evidence="8">ABC transporter substrate-binding protein</fullName>
    </submittedName>
</protein>
<feature type="chain" id="PRO_5047491341" evidence="6">
    <location>
        <begin position="20"/>
        <end position="298"/>
    </location>
</feature>
<dbReference type="EMBL" id="JAQBIE010000012">
    <property type="protein sequence ID" value="MDB6178055.1"/>
    <property type="molecule type" value="Genomic_DNA"/>
</dbReference>
<evidence type="ECO:0000256" key="5">
    <source>
        <dbReference type="ARBA" id="ARBA00022729"/>
    </source>
</evidence>
<proteinExistence type="inferred from homology"/>
<evidence type="ECO:0000256" key="3">
    <source>
        <dbReference type="ARBA" id="ARBA00022448"/>
    </source>
</evidence>
<comment type="subcellular location">
    <subcellularLocation>
        <location evidence="1">Cell envelope</location>
    </subcellularLocation>
</comment>
<evidence type="ECO:0000313" key="9">
    <source>
        <dbReference type="Proteomes" id="UP001165641"/>
    </source>
</evidence>
<dbReference type="Pfam" id="PF01497">
    <property type="entry name" value="Peripla_BP_2"/>
    <property type="match status" value="1"/>
</dbReference>
<dbReference type="InterPro" id="IPR033870">
    <property type="entry name" value="FatB"/>
</dbReference>
<keyword evidence="3" id="KW-0813">Transport</keyword>
<comment type="similarity">
    <text evidence="2">Belongs to the bacterial solute-binding protein 8 family.</text>
</comment>
<evidence type="ECO:0000256" key="2">
    <source>
        <dbReference type="ARBA" id="ARBA00008814"/>
    </source>
</evidence>
<dbReference type="Proteomes" id="UP001165641">
    <property type="component" value="Unassembled WGS sequence"/>
</dbReference>
<sequence>MRYFSGAFCAFMGATALHAGPVTVETARGPVALEAGPLRVVTMDLAALDTISALGGDVVGVPNGIKPDYLSQYSGDGYAEIGTFFEPDIEAIAALEPDLIIVSGRSQAKYDELAGLAPTIDLTPDPTAVIDSIHRNTRTLGAIYGREAEAEAALADLDAQVADLHDLAEDAGTALTVLTTGGRMSTHGAEGRFAVLYDAFGFAPAVTDIKAGNHGQPISNEFIRSSDPDWIFVIDRDAAIGRDGQPAAQMLDNPLVNDTRAAQSGQILYLDPVDWYIVGASITAVENSVAQLSDALAQ</sequence>
<evidence type="ECO:0000259" key="7">
    <source>
        <dbReference type="PROSITE" id="PS50983"/>
    </source>
</evidence>
<dbReference type="Gene3D" id="3.40.50.1980">
    <property type="entry name" value="Nitrogenase molybdenum iron protein domain"/>
    <property type="match status" value="2"/>
</dbReference>
<feature type="signal peptide" evidence="6">
    <location>
        <begin position="1"/>
        <end position="19"/>
    </location>
</feature>
<organism evidence="8 9">
    <name type="scientific">Paracoccus onchidii</name>
    <dbReference type="NCBI Taxonomy" id="3017813"/>
    <lineage>
        <taxon>Bacteria</taxon>
        <taxon>Pseudomonadati</taxon>
        <taxon>Pseudomonadota</taxon>
        <taxon>Alphaproteobacteria</taxon>
        <taxon>Rhodobacterales</taxon>
        <taxon>Paracoccaceae</taxon>
        <taxon>Paracoccus</taxon>
    </lineage>
</organism>
<keyword evidence="4" id="KW-0408">Iron</keyword>
<keyword evidence="4" id="KW-0406">Ion transport</keyword>
<name>A0ABT4ZFF1_9RHOB</name>
<dbReference type="PANTHER" id="PTHR30532">
    <property type="entry name" value="IRON III DICITRATE-BINDING PERIPLASMIC PROTEIN"/>
    <property type="match status" value="1"/>
</dbReference>
<keyword evidence="5 6" id="KW-0732">Signal</keyword>
<dbReference type="CDD" id="cd01140">
    <property type="entry name" value="FatB"/>
    <property type="match status" value="1"/>
</dbReference>
<dbReference type="InterPro" id="IPR002491">
    <property type="entry name" value="ABC_transptr_periplasmic_BD"/>
</dbReference>